<organism evidence="2 3">
    <name type="scientific">Penicillium canescens</name>
    <dbReference type="NCBI Taxonomy" id="5083"/>
    <lineage>
        <taxon>Eukaryota</taxon>
        <taxon>Fungi</taxon>
        <taxon>Dikarya</taxon>
        <taxon>Ascomycota</taxon>
        <taxon>Pezizomycotina</taxon>
        <taxon>Eurotiomycetes</taxon>
        <taxon>Eurotiomycetidae</taxon>
        <taxon>Eurotiales</taxon>
        <taxon>Aspergillaceae</taxon>
        <taxon>Penicillium</taxon>
    </lineage>
</organism>
<sequence length="177" mass="18591">MLNPRARHEPSGSVRRPSRTAGRGVRPGPRVHEGRPGCGLAFNSPGVCCLIEVCVARLDGGQGRELGGGVGIGEVGGEGVGSSAPVVFSTLPVETEDSDARSSLPSFFFWLCFARRTFSCNLLWRILFRWVDQPTKEGVEVSTGTSWERVSAAVDGSDEPGAMALVSELTGVASASA</sequence>
<feature type="region of interest" description="Disordered" evidence="1">
    <location>
        <begin position="1"/>
        <end position="31"/>
    </location>
</feature>
<gene>
    <name evidence="2" type="ORF">N7460_010739</name>
</gene>
<feature type="compositionally biased region" description="Basic and acidic residues" evidence="1">
    <location>
        <begin position="1"/>
        <end position="10"/>
    </location>
</feature>
<accession>A0AAD6I463</accession>
<dbReference type="EMBL" id="JAQJZL010000014">
    <property type="protein sequence ID" value="KAJ6030473.1"/>
    <property type="molecule type" value="Genomic_DNA"/>
</dbReference>
<comment type="caution">
    <text evidence="2">The sequence shown here is derived from an EMBL/GenBank/DDBJ whole genome shotgun (WGS) entry which is preliminary data.</text>
</comment>
<dbReference type="AlphaFoldDB" id="A0AAD6I463"/>
<keyword evidence="3" id="KW-1185">Reference proteome</keyword>
<evidence type="ECO:0000313" key="3">
    <source>
        <dbReference type="Proteomes" id="UP001219568"/>
    </source>
</evidence>
<name>A0AAD6I463_PENCN</name>
<proteinExistence type="predicted"/>
<dbReference type="Proteomes" id="UP001219568">
    <property type="component" value="Unassembled WGS sequence"/>
</dbReference>
<reference evidence="2" key="1">
    <citation type="journal article" date="2023" name="IMA Fungus">
        <title>Comparative genomic study of the Penicillium genus elucidates a diverse pangenome and 15 lateral gene transfer events.</title>
        <authorList>
            <person name="Petersen C."/>
            <person name="Sorensen T."/>
            <person name="Nielsen M.R."/>
            <person name="Sondergaard T.E."/>
            <person name="Sorensen J.L."/>
            <person name="Fitzpatrick D.A."/>
            <person name="Frisvad J.C."/>
            <person name="Nielsen K.L."/>
        </authorList>
    </citation>
    <scope>NUCLEOTIDE SEQUENCE</scope>
    <source>
        <strain evidence="2">IBT 15450</strain>
    </source>
</reference>
<reference evidence="2" key="2">
    <citation type="submission" date="2023-01" db="EMBL/GenBank/DDBJ databases">
        <authorList>
            <person name="Petersen C."/>
        </authorList>
    </citation>
    <scope>NUCLEOTIDE SEQUENCE</scope>
    <source>
        <strain evidence="2">IBT 15450</strain>
    </source>
</reference>
<evidence type="ECO:0000256" key="1">
    <source>
        <dbReference type="SAM" id="MobiDB-lite"/>
    </source>
</evidence>
<protein>
    <submittedName>
        <fullName evidence="2">Uncharacterized protein</fullName>
    </submittedName>
</protein>
<evidence type="ECO:0000313" key="2">
    <source>
        <dbReference type="EMBL" id="KAJ6030473.1"/>
    </source>
</evidence>